<accession>A0A2N5N3L8</accession>
<dbReference type="PANTHER" id="PTHR33221:SF15">
    <property type="entry name" value="HTH-TYPE TRANSCRIPTIONAL REGULATOR YWGB-RELATED"/>
    <property type="match status" value="1"/>
</dbReference>
<dbReference type="InterPro" id="IPR000944">
    <property type="entry name" value="Tscrpt_reg_Rrf2"/>
</dbReference>
<dbReference type="PROSITE" id="PS01332">
    <property type="entry name" value="HTH_RRF2_1"/>
    <property type="match status" value="1"/>
</dbReference>
<dbReference type="InterPro" id="IPR036390">
    <property type="entry name" value="WH_DNA-bd_sf"/>
</dbReference>
<gene>
    <name evidence="1" type="ORF">B8V81_3375</name>
</gene>
<organism evidence="1 2">
    <name type="scientific">Paenibacillus pasadenensis</name>
    <dbReference type="NCBI Taxonomy" id="217090"/>
    <lineage>
        <taxon>Bacteria</taxon>
        <taxon>Bacillati</taxon>
        <taxon>Bacillota</taxon>
        <taxon>Bacilli</taxon>
        <taxon>Bacillales</taxon>
        <taxon>Paenibacillaceae</taxon>
        <taxon>Paenibacillus</taxon>
    </lineage>
</organism>
<dbReference type="EMBL" id="NFEZ01000004">
    <property type="protein sequence ID" value="PLT44944.1"/>
    <property type="molecule type" value="Genomic_DNA"/>
</dbReference>
<protein>
    <submittedName>
        <fullName evidence="1">Rrf2 family transcriptional regulator, group III</fullName>
    </submittedName>
</protein>
<comment type="caution">
    <text evidence="1">The sequence shown here is derived from an EMBL/GenBank/DDBJ whole genome shotgun (WGS) entry which is preliminary data.</text>
</comment>
<dbReference type="GO" id="GO:0003700">
    <property type="term" value="F:DNA-binding transcription factor activity"/>
    <property type="evidence" value="ECO:0007669"/>
    <property type="project" value="TreeGrafter"/>
</dbReference>
<dbReference type="Pfam" id="PF02082">
    <property type="entry name" value="Rrf2"/>
    <property type="match status" value="1"/>
</dbReference>
<dbReference type="InterPro" id="IPR030489">
    <property type="entry name" value="TR_Rrf2-type_CS"/>
</dbReference>
<proteinExistence type="predicted"/>
<keyword evidence="2" id="KW-1185">Reference proteome</keyword>
<dbReference type="PANTHER" id="PTHR33221">
    <property type="entry name" value="WINGED HELIX-TURN-HELIX TRANSCRIPTIONAL REGULATOR, RRF2 FAMILY"/>
    <property type="match status" value="1"/>
</dbReference>
<dbReference type="Gene3D" id="1.10.10.10">
    <property type="entry name" value="Winged helix-like DNA-binding domain superfamily/Winged helix DNA-binding domain"/>
    <property type="match status" value="1"/>
</dbReference>
<dbReference type="GO" id="GO:0005829">
    <property type="term" value="C:cytosol"/>
    <property type="evidence" value="ECO:0007669"/>
    <property type="project" value="TreeGrafter"/>
</dbReference>
<sequence length="144" mass="16003">MRMNSEFTIAVHSLVYLASRPDRMATSDAIARNVNTHPSRIRKVMSLLRKQGYIGTKEGIGGGYLLERLPEQTTLAEIYSATSFGSIKPGWCSGGEVGDCMIACRMEAVMDEIFTETEAKLLQHLESMTIRDVLQRVKAEETST</sequence>
<dbReference type="AlphaFoldDB" id="A0A2N5N3L8"/>
<dbReference type="PROSITE" id="PS51197">
    <property type="entry name" value="HTH_RRF2_2"/>
    <property type="match status" value="1"/>
</dbReference>
<evidence type="ECO:0000313" key="2">
    <source>
        <dbReference type="Proteomes" id="UP000234789"/>
    </source>
</evidence>
<dbReference type="SUPFAM" id="SSF46785">
    <property type="entry name" value="Winged helix' DNA-binding domain"/>
    <property type="match status" value="1"/>
</dbReference>
<name>A0A2N5N3L8_9BACL</name>
<dbReference type="InterPro" id="IPR036388">
    <property type="entry name" value="WH-like_DNA-bd_sf"/>
</dbReference>
<evidence type="ECO:0000313" key="1">
    <source>
        <dbReference type="EMBL" id="PLT44944.1"/>
    </source>
</evidence>
<reference evidence="1 2" key="1">
    <citation type="submission" date="2017-05" db="EMBL/GenBank/DDBJ databases">
        <title>Functional genome analysis of Paenibacillus pasadenensis strain R16: insights on endophytic life style and antifungal activity.</title>
        <authorList>
            <person name="Passera A."/>
            <person name="Marcolungo L."/>
            <person name="Casati P."/>
            <person name="Brasca M."/>
            <person name="Quaglino F."/>
            <person name="Delledonne M."/>
        </authorList>
    </citation>
    <scope>NUCLEOTIDE SEQUENCE [LARGE SCALE GENOMIC DNA]</scope>
    <source>
        <strain evidence="1 2">R16</strain>
    </source>
</reference>
<dbReference type="Proteomes" id="UP000234789">
    <property type="component" value="Unassembled WGS sequence"/>
</dbReference>